<dbReference type="Pfam" id="PF01926">
    <property type="entry name" value="MMR_HSR1"/>
    <property type="match status" value="1"/>
</dbReference>
<dbReference type="CDD" id="cd00882">
    <property type="entry name" value="Ras_like_GTPase"/>
    <property type="match status" value="1"/>
</dbReference>
<dbReference type="GO" id="GO:0005525">
    <property type="term" value="F:GTP binding"/>
    <property type="evidence" value="ECO:0007669"/>
    <property type="project" value="InterPro"/>
</dbReference>
<dbReference type="InterPro" id="IPR027417">
    <property type="entry name" value="P-loop_NTPase"/>
</dbReference>
<dbReference type="AlphaFoldDB" id="A0AAW0C2I4"/>
<feature type="compositionally biased region" description="Basic and acidic residues" evidence="2">
    <location>
        <begin position="123"/>
        <end position="133"/>
    </location>
</feature>
<dbReference type="EMBL" id="JAWWNJ010000023">
    <property type="protein sequence ID" value="KAK7033302.1"/>
    <property type="molecule type" value="Genomic_DNA"/>
</dbReference>
<dbReference type="Proteomes" id="UP001362999">
    <property type="component" value="Unassembled WGS sequence"/>
</dbReference>
<evidence type="ECO:0000256" key="1">
    <source>
        <dbReference type="SAM" id="Coils"/>
    </source>
</evidence>
<keyword evidence="1" id="KW-0175">Coiled coil</keyword>
<feature type="coiled-coil region" evidence="1">
    <location>
        <begin position="522"/>
        <end position="622"/>
    </location>
</feature>
<keyword evidence="5" id="KW-1185">Reference proteome</keyword>
<feature type="domain" description="G" evidence="3">
    <location>
        <begin position="139"/>
        <end position="206"/>
    </location>
</feature>
<evidence type="ECO:0000313" key="5">
    <source>
        <dbReference type="Proteomes" id="UP001362999"/>
    </source>
</evidence>
<sequence>MRFQSSSSPSVCAIKRANARTSRLPCVSIKTARAQTAPSASPSSALNMLALVNPHNNFISTAAVSYKPFYRSRQTATPLPPVNFEAATANVHNGATADIYSSKELVNDDTDSSSRGSAPRLNRMKDSRHGSPHEDDLVIAVMGLPGSGKTTFINLITGGTDLPSPPYSTSAVQAASPFELNDRWITLIDTPGLEDTATLTQIAYTKGKKLAGVIYMHRITDIRTSGLCMRNLKMFRQLCGEQALRNVVIVTTMWGDVAREVGEAREKQLASDEHFFKPFLDKGARMLRHNNGLTSAHAILYHLTRNRPRALRIQRELVDEGKDIMQTAAGAELNPEYAEQAIRHREEIARVQEEMRSRVAHFCPMLGRAEGLTVVVHEKEESKSKLLAASSNVQMQINRVEDLNHELGKQRKVFENEITTLKAEMKEGTVRESEHASEVEQLNREMVEERKRHAEEIETSRQETMVLNLEKEQLNTELRELGLLVEEFRRQSSEQSDRHREESTRSQEILEGAIREANTRTEEELSAQAAKYEVQMQDEHRRLVVEYAKQRAELEERMAVQAEKARLDAQTEAEQLRLELQTAKSAMKSRMEELQSRYNGEKEEFLRRISELQLQNEQLRGILALRRRVTDPLDSFLDFLNRHR</sequence>
<dbReference type="InterPro" id="IPR006073">
    <property type="entry name" value="GTP-bd"/>
</dbReference>
<reference evidence="4 5" key="1">
    <citation type="journal article" date="2024" name="J Genomics">
        <title>Draft genome sequencing and assembly of Favolaschia claudopus CIRM-BRFM 2984 isolated from oak limbs.</title>
        <authorList>
            <person name="Navarro D."/>
            <person name="Drula E."/>
            <person name="Chaduli D."/>
            <person name="Cazenave R."/>
            <person name="Ahrendt S."/>
            <person name="Wang J."/>
            <person name="Lipzen A."/>
            <person name="Daum C."/>
            <person name="Barry K."/>
            <person name="Grigoriev I.V."/>
            <person name="Favel A."/>
            <person name="Rosso M.N."/>
            <person name="Martin F."/>
        </authorList>
    </citation>
    <scope>NUCLEOTIDE SEQUENCE [LARGE SCALE GENOMIC DNA]</scope>
    <source>
        <strain evidence="4 5">CIRM-BRFM 2984</strain>
    </source>
</reference>
<feature type="coiled-coil region" evidence="1">
    <location>
        <begin position="397"/>
        <end position="491"/>
    </location>
</feature>
<protein>
    <recommendedName>
        <fullName evidence="3">G domain-containing protein</fullName>
    </recommendedName>
</protein>
<evidence type="ECO:0000313" key="4">
    <source>
        <dbReference type="EMBL" id="KAK7033302.1"/>
    </source>
</evidence>
<dbReference type="Gene3D" id="3.40.50.300">
    <property type="entry name" value="P-loop containing nucleotide triphosphate hydrolases"/>
    <property type="match status" value="1"/>
</dbReference>
<accession>A0AAW0C2I4</accession>
<gene>
    <name evidence="4" type="ORF">R3P38DRAFT_3504057</name>
</gene>
<comment type="caution">
    <text evidence="4">The sequence shown here is derived from an EMBL/GenBank/DDBJ whole genome shotgun (WGS) entry which is preliminary data.</text>
</comment>
<organism evidence="4 5">
    <name type="scientific">Favolaschia claudopus</name>
    <dbReference type="NCBI Taxonomy" id="2862362"/>
    <lineage>
        <taxon>Eukaryota</taxon>
        <taxon>Fungi</taxon>
        <taxon>Dikarya</taxon>
        <taxon>Basidiomycota</taxon>
        <taxon>Agaricomycotina</taxon>
        <taxon>Agaricomycetes</taxon>
        <taxon>Agaricomycetidae</taxon>
        <taxon>Agaricales</taxon>
        <taxon>Marasmiineae</taxon>
        <taxon>Mycenaceae</taxon>
        <taxon>Favolaschia</taxon>
    </lineage>
</organism>
<name>A0AAW0C2I4_9AGAR</name>
<proteinExistence type="predicted"/>
<evidence type="ECO:0000259" key="3">
    <source>
        <dbReference type="Pfam" id="PF01926"/>
    </source>
</evidence>
<dbReference type="SUPFAM" id="SSF52540">
    <property type="entry name" value="P-loop containing nucleoside triphosphate hydrolases"/>
    <property type="match status" value="1"/>
</dbReference>
<evidence type="ECO:0000256" key="2">
    <source>
        <dbReference type="SAM" id="MobiDB-lite"/>
    </source>
</evidence>
<feature type="region of interest" description="Disordered" evidence="2">
    <location>
        <begin position="102"/>
        <end position="133"/>
    </location>
</feature>